<dbReference type="EMBL" id="AHNU02000057">
    <property type="protein sequence ID" value="EMN89447.1"/>
    <property type="molecule type" value="Genomic_DNA"/>
</dbReference>
<comment type="caution">
    <text evidence="1">The sequence shown here is derived from an EMBL/GenBank/DDBJ whole genome shotgun (WGS) entry which is preliminary data.</text>
</comment>
<proteinExistence type="predicted"/>
<gene>
    <name evidence="1" type="ORF">LEP1GSC108_0360</name>
</gene>
<sequence>MAATPIQKIPTLTGEKAKRFIERADSSERPALSISEQQRKMYAALSEKNQQNSLFIEVPSF</sequence>
<reference evidence="1 2" key="1">
    <citation type="submission" date="2013-01" db="EMBL/GenBank/DDBJ databases">
        <authorList>
            <person name="Harkins D.M."/>
            <person name="Durkin A.S."/>
            <person name="Brinkac L.M."/>
            <person name="Haft D.H."/>
            <person name="Selengut J.D."/>
            <person name="Sanka R."/>
            <person name="DePew J."/>
            <person name="Purushe J."/>
            <person name="Chanthongthip A."/>
            <person name="Lattana O."/>
            <person name="Phetsouvanh R."/>
            <person name="Newton P.N."/>
            <person name="Vinetz J.M."/>
            <person name="Sutton G.G."/>
            <person name="Nierman W.C."/>
            <person name="Fouts D.E."/>
        </authorList>
    </citation>
    <scope>NUCLEOTIDE SEQUENCE [LARGE SCALE GENOMIC DNA]</scope>
    <source>
        <strain evidence="1 2">UI 13098</strain>
    </source>
</reference>
<dbReference type="AlphaFoldDB" id="M6QKN0"/>
<organism evidence="1 2">
    <name type="scientific">Leptospira weilii str. UI 13098</name>
    <dbReference type="NCBI Taxonomy" id="1088542"/>
    <lineage>
        <taxon>Bacteria</taxon>
        <taxon>Pseudomonadati</taxon>
        <taxon>Spirochaetota</taxon>
        <taxon>Spirochaetia</taxon>
        <taxon>Leptospirales</taxon>
        <taxon>Leptospiraceae</taxon>
        <taxon>Leptospira</taxon>
    </lineage>
</organism>
<evidence type="ECO:0000313" key="1">
    <source>
        <dbReference type="EMBL" id="EMN89447.1"/>
    </source>
</evidence>
<name>M6QKN0_9LEPT</name>
<dbReference type="Proteomes" id="UP000012118">
    <property type="component" value="Unassembled WGS sequence"/>
</dbReference>
<accession>M6QKN0</accession>
<keyword evidence="2" id="KW-1185">Reference proteome</keyword>
<evidence type="ECO:0000313" key="2">
    <source>
        <dbReference type="Proteomes" id="UP000012118"/>
    </source>
</evidence>
<protein>
    <submittedName>
        <fullName evidence="1">Uncharacterized protein</fullName>
    </submittedName>
</protein>